<evidence type="ECO:0000256" key="5">
    <source>
        <dbReference type="ARBA" id="ARBA00023136"/>
    </source>
</evidence>
<keyword evidence="5 6" id="KW-0472">Membrane</keyword>
<feature type="transmembrane region" description="Helical" evidence="6">
    <location>
        <begin position="363"/>
        <end position="384"/>
    </location>
</feature>
<evidence type="ECO:0000256" key="7">
    <source>
        <dbReference type="SAM" id="SignalP"/>
    </source>
</evidence>
<dbReference type="Pfam" id="PF05827">
    <property type="entry name" value="VAS1_LD"/>
    <property type="match status" value="1"/>
</dbReference>
<dbReference type="Pfam" id="PF20520">
    <property type="entry name" value="Ac45-VOA1_TM"/>
    <property type="match status" value="1"/>
</dbReference>
<evidence type="ECO:0000256" key="4">
    <source>
        <dbReference type="ARBA" id="ARBA00022989"/>
    </source>
</evidence>
<evidence type="ECO:0000313" key="11">
    <source>
        <dbReference type="Proteomes" id="UP001162164"/>
    </source>
</evidence>
<evidence type="ECO:0000313" key="10">
    <source>
        <dbReference type="EMBL" id="KAJ8977105.1"/>
    </source>
</evidence>
<feature type="signal peptide" evidence="7">
    <location>
        <begin position="1"/>
        <end position="22"/>
    </location>
</feature>
<keyword evidence="7" id="KW-0732">Signal</keyword>
<dbReference type="PANTHER" id="PTHR12471">
    <property type="entry name" value="VACUOLAR ATP SYNTHASE SUBUNIT S1"/>
    <property type="match status" value="1"/>
</dbReference>
<gene>
    <name evidence="10" type="ORF">NQ317_008451</name>
</gene>
<dbReference type="EMBL" id="JAPWTJ010000588">
    <property type="protein sequence ID" value="KAJ8977105.1"/>
    <property type="molecule type" value="Genomic_DNA"/>
</dbReference>
<evidence type="ECO:0000256" key="3">
    <source>
        <dbReference type="ARBA" id="ARBA00022692"/>
    </source>
</evidence>
<dbReference type="Gene3D" id="2.40.160.110">
    <property type="match status" value="1"/>
</dbReference>
<keyword evidence="11" id="KW-1185">Reference proteome</keyword>
<feature type="chain" id="PRO_5046143441" description="V-type proton ATPase subunit S1" evidence="7">
    <location>
        <begin position="23"/>
        <end position="406"/>
    </location>
</feature>
<keyword evidence="4 6" id="KW-1133">Transmembrane helix</keyword>
<comment type="similarity">
    <text evidence="2">Belongs to the vacuolar ATPase subunit S1 family.</text>
</comment>
<evidence type="ECO:0000256" key="2">
    <source>
        <dbReference type="ARBA" id="ARBA00009037"/>
    </source>
</evidence>
<sequence>MSGLKCVLVFVSLFFIINSVQSTEFVPVYMWSTSKANEKVPALHKISQDSFKDDLLERLKENPFVIVFAEQTLSPEDFAQRDQSGGIVFPNLSKLKKSSKVTYLPYVQNPLRALKHLDEEVTELSIGSLKESLEIPETNILIIDLNDAKDDEHRLDMLKRHDADISSIYAEILKKHDNVLVLYTGRHTSWVAPEGVVNSRKIRSLLAINSRTYFNTTYALIYYTNITVTPDKSVSTNKTVLDLTFTDTKTNDTILLTGEGSGNTVNFTFSQGTGGAIGYWQLTGLVANYSSSVHNLTSSISDIYAPYSPTSFSYHCGDQVFTDSANFELDITYFQVQPFFNGTGIVTRFSDAYDCVGFTSVPIWSGLFVSSILLLIMTFGLVMIMDIRTMDKFDDPKGKTITITTE</sequence>
<protein>
    <recommendedName>
        <fullName evidence="12">V-type proton ATPase subunit S1</fullName>
    </recommendedName>
</protein>
<evidence type="ECO:0000256" key="1">
    <source>
        <dbReference type="ARBA" id="ARBA00004167"/>
    </source>
</evidence>
<feature type="domain" description="V-type proton ATPase subunit S1/VOA1 transmembrane" evidence="9">
    <location>
        <begin position="357"/>
        <end position="395"/>
    </location>
</feature>
<feature type="domain" description="V-type proton ATPase subunit S1 luminal" evidence="8">
    <location>
        <begin position="218"/>
        <end position="339"/>
    </location>
</feature>
<evidence type="ECO:0000259" key="9">
    <source>
        <dbReference type="Pfam" id="PF20520"/>
    </source>
</evidence>
<reference evidence="10" key="1">
    <citation type="journal article" date="2023" name="Insect Mol. Biol.">
        <title>Genome sequencing provides insights into the evolution of gene families encoding plant cell wall-degrading enzymes in longhorned beetles.</title>
        <authorList>
            <person name="Shin N.R."/>
            <person name="Okamura Y."/>
            <person name="Kirsch R."/>
            <person name="Pauchet Y."/>
        </authorList>
    </citation>
    <scope>NUCLEOTIDE SEQUENCE</scope>
    <source>
        <strain evidence="10">MMC_N1</strain>
    </source>
</reference>
<proteinExistence type="inferred from homology"/>
<organism evidence="10 11">
    <name type="scientific">Molorchus minor</name>
    <dbReference type="NCBI Taxonomy" id="1323400"/>
    <lineage>
        <taxon>Eukaryota</taxon>
        <taxon>Metazoa</taxon>
        <taxon>Ecdysozoa</taxon>
        <taxon>Arthropoda</taxon>
        <taxon>Hexapoda</taxon>
        <taxon>Insecta</taxon>
        <taxon>Pterygota</taxon>
        <taxon>Neoptera</taxon>
        <taxon>Endopterygota</taxon>
        <taxon>Coleoptera</taxon>
        <taxon>Polyphaga</taxon>
        <taxon>Cucujiformia</taxon>
        <taxon>Chrysomeloidea</taxon>
        <taxon>Cerambycidae</taxon>
        <taxon>Lamiinae</taxon>
        <taxon>Monochamini</taxon>
        <taxon>Molorchus</taxon>
    </lineage>
</organism>
<dbReference type="InterPro" id="IPR046756">
    <property type="entry name" value="VAS1/VOA1_TM"/>
</dbReference>
<dbReference type="InterPro" id="IPR046755">
    <property type="entry name" value="VAS1_LD"/>
</dbReference>
<evidence type="ECO:0000259" key="8">
    <source>
        <dbReference type="Pfam" id="PF05827"/>
    </source>
</evidence>
<accession>A0ABQ9JHU3</accession>
<name>A0ABQ9JHU3_9CUCU</name>
<keyword evidence="3 6" id="KW-0812">Transmembrane</keyword>
<evidence type="ECO:0008006" key="12">
    <source>
        <dbReference type="Google" id="ProtNLM"/>
    </source>
</evidence>
<dbReference type="Proteomes" id="UP001162164">
    <property type="component" value="Unassembled WGS sequence"/>
</dbReference>
<comment type="subcellular location">
    <subcellularLocation>
        <location evidence="1">Membrane</location>
        <topology evidence="1">Single-pass membrane protein</topology>
    </subcellularLocation>
</comment>
<dbReference type="PANTHER" id="PTHR12471:SF7">
    <property type="entry name" value="V-TYPE PROTON ATPASE SUBUNIT S1"/>
    <property type="match status" value="1"/>
</dbReference>
<dbReference type="InterPro" id="IPR008388">
    <property type="entry name" value="Ac45_acc_su"/>
</dbReference>
<comment type="caution">
    <text evidence="10">The sequence shown here is derived from an EMBL/GenBank/DDBJ whole genome shotgun (WGS) entry which is preliminary data.</text>
</comment>
<evidence type="ECO:0000256" key="6">
    <source>
        <dbReference type="SAM" id="Phobius"/>
    </source>
</evidence>